<dbReference type="Pfam" id="PF08968">
    <property type="entry name" value="DUF1885"/>
    <property type="match status" value="1"/>
</dbReference>
<dbReference type="SUPFAM" id="SSF111171">
    <property type="entry name" value="Rbstp2229 protein"/>
    <property type="match status" value="1"/>
</dbReference>
<organism evidence="1 2">
    <name type="scientific">Metabacillus herbersteinensis</name>
    <dbReference type="NCBI Taxonomy" id="283816"/>
    <lineage>
        <taxon>Bacteria</taxon>
        <taxon>Bacillati</taxon>
        <taxon>Bacillota</taxon>
        <taxon>Bacilli</taxon>
        <taxon>Bacillales</taxon>
        <taxon>Bacillaceae</taxon>
        <taxon>Metabacillus</taxon>
    </lineage>
</organism>
<accession>A0ABV6GLU5</accession>
<evidence type="ECO:0000313" key="1">
    <source>
        <dbReference type="EMBL" id="MFC0274666.1"/>
    </source>
</evidence>
<evidence type="ECO:0000313" key="2">
    <source>
        <dbReference type="Proteomes" id="UP001589854"/>
    </source>
</evidence>
<dbReference type="Proteomes" id="UP001589854">
    <property type="component" value="Unassembled WGS sequence"/>
</dbReference>
<gene>
    <name evidence="1" type="ORF">ACFFIX_25400</name>
</gene>
<dbReference type="InterPro" id="IPR036294">
    <property type="entry name" value="Rbstp2229-like_sf"/>
</dbReference>
<reference evidence="1 2" key="1">
    <citation type="submission" date="2024-09" db="EMBL/GenBank/DDBJ databases">
        <authorList>
            <person name="Sun Q."/>
            <person name="Mori K."/>
        </authorList>
    </citation>
    <scope>NUCLEOTIDE SEQUENCE [LARGE SCALE GENOMIC DNA]</scope>
    <source>
        <strain evidence="1 2">CCM 7228</strain>
    </source>
</reference>
<sequence>MTSHAFIKLVPASNKSGMSLEELEELLAYYIEITSKTGQQLDWSYEKSAFPYTYERVDNYLTLTSSLAEYNKIYLAVGDIEEENEEIPLIQVSLPITATHGDKGKANELCKFLAKKLKGELQLFNGRVMYFYKR</sequence>
<dbReference type="RefSeq" id="WP_378939145.1">
    <property type="nucleotide sequence ID" value="NZ_JBHLVO010000042.1"/>
</dbReference>
<name>A0ABV6GLU5_9BACI</name>
<dbReference type="Gene3D" id="3.30.310.120">
    <property type="entry name" value="Rbstp2229 like protein"/>
    <property type="match status" value="1"/>
</dbReference>
<protein>
    <submittedName>
        <fullName evidence="1">DUF1885 family protein</fullName>
    </submittedName>
</protein>
<keyword evidence="2" id="KW-1185">Reference proteome</keyword>
<dbReference type="InterPro" id="IPR015062">
    <property type="entry name" value="DUF1885"/>
</dbReference>
<dbReference type="EMBL" id="JBHLVO010000042">
    <property type="protein sequence ID" value="MFC0274666.1"/>
    <property type="molecule type" value="Genomic_DNA"/>
</dbReference>
<comment type="caution">
    <text evidence="1">The sequence shown here is derived from an EMBL/GenBank/DDBJ whole genome shotgun (WGS) entry which is preliminary data.</text>
</comment>
<proteinExistence type="predicted"/>
<dbReference type="Gene3D" id="1.20.5.850">
    <property type="entry name" value="Rbstp2229 protein"/>
    <property type="match status" value="1"/>
</dbReference>